<dbReference type="Proteomes" id="UP000195087">
    <property type="component" value="Unassembled WGS sequence"/>
</dbReference>
<evidence type="ECO:0000259" key="1">
    <source>
        <dbReference type="Pfam" id="PF07508"/>
    </source>
</evidence>
<evidence type="ECO:0000313" key="3">
    <source>
        <dbReference type="Proteomes" id="UP000195087"/>
    </source>
</evidence>
<accession>A0A9X6JK47</accession>
<dbReference type="GO" id="GO:0000150">
    <property type="term" value="F:DNA strand exchange activity"/>
    <property type="evidence" value="ECO:0007669"/>
    <property type="project" value="InterPro"/>
</dbReference>
<gene>
    <name evidence="2" type="ORF">BK769_31450</name>
</gene>
<dbReference type="GO" id="GO:0003677">
    <property type="term" value="F:DNA binding"/>
    <property type="evidence" value="ECO:0007669"/>
    <property type="project" value="InterPro"/>
</dbReference>
<feature type="domain" description="Recombinase" evidence="1">
    <location>
        <begin position="2"/>
        <end position="40"/>
    </location>
</feature>
<protein>
    <recommendedName>
        <fullName evidence="1">Recombinase domain-containing protein</fullName>
    </recommendedName>
</protein>
<dbReference type="Pfam" id="PF07508">
    <property type="entry name" value="Recombinase"/>
    <property type="match status" value="1"/>
</dbReference>
<reference evidence="2 3" key="1">
    <citation type="submission" date="2016-10" db="EMBL/GenBank/DDBJ databases">
        <title>Comparative genomics of Bacillus thuringiensis reveals a path to pathogens against multiple invertebrate hosts.</title>
        <authorList>
            <person name="Zheng J."/>
            <person name="Gao Q."/>
            <person name="Liu H."/>
            <person name="Peng D."/>
            <person name="Ruan L."/>
            <person name="Sun M."/>
        </authorList>
    </citation>
    <scope>NUCLEOTIDE SEQUENCE [LARGE SCALE GENOMIC DNA]</scope>
    <source>
        <strain evidence="2">BGSC 4W1</strain>
    </source>
</reference>
<sequence>MAERLNREGYRTEKGKQFTKVQVKRMLDRESFYRGIYTYGQI</sequence>
<dbReference type="InterPro" id="IPR011109">
    <property type="entry name" value="DNA_bind_recombinase_dom"/>
</dbReference>
<evidence type="ECO:0000313" key="2">
    <source>
        <dbReference type="EMBL" id="OTZ66720.1"/>
    </source>
</evidence>
<dbReference type="EMBL" id="NFEH01000127">
    <property type="protein sequence ID" value="OTZ66720.1"/>
    <property type="molecule type" value="Genomic_DNA"/>
</dbReference>
<proteinExistence type="predicted"/>
<dbReference type="AlphaFoldDB" id="A0A9X6JK47"/>
<name>A0A9X6JK47_BACUK</name>
<organism evidence="2 3">
    <name type="scientific">Bacillus thuringiensis serovar kumamotoensis</name>
    <dbReference type="NCBI Taxonomy" id="132267"/>
    <lineage>
        <taxon>Bacteria</taxon>
        <taxon>Bacillati</taxon>
        <taxon>Bacillota</taxon>
        <taxon>Bacilli</taxon>
        <taxon>Bacillales</taxon>
        <taxon>Bacillaceae</taxon>
        <taxon>Bacillus</taxon>
        <taxon>Bacillus cereus group</taxon>
    </lineage>
</organism>
<comment type="caution">
    <text evidence="2">The sequence shown here is derived from an EMBL/GenBank/DDBJ whole genome shotgun (WGS) entry which is preliminary data.</text>
</comment>